<dbReference type="RefSeq" id="WP_007579957.1">
    <property type="nucleotide sequence ID" value="NZ_AQGU01000027.1"/>
</dbReference>
<evidence type="ECO:0000256" key="1">
    <source>
        <dbReference type="SAM" id="Phobius"/>
    </source>
</evidence>
<keyword evidence="1" id="KW-0812">Transmembrane</keyword>
<evidence type="ECO:0000313" key="3">
    <source>
        <dbReference type="Proteomes" id="UP000648482"/>
    </source>
</evidence>
<feature type="transmembrane region" description="Helical" evidence="1">
    <location>
        <begin position="122"/>
        <end position="144"/>
    </location>
</feature>
<organism evidence="2 3">
    <name type="scientific">Pseudoalteromonas aliena SW19</name>
    <dbReference type="NCBI Taxonomy" id="1314866"/>
    <lineage>
        <taxon>Bacteria</taxon>
        <taxon>Pseudomonadati</taxon>
        <taxon>Pseudomonadota</taxon>
        <taxon>Gammaproteobacteria</taxon>
        <taxon>Alteromonadales</taxon>
        <taxon>Pseudoalteromonadaceae</taxon>
        <taxon>Pseudoalteromonas</taxon>
    </lineage>
</organism>
<keyword evidence="1" id="KW-0472">Membrane</keyword>
<gene>
    <name evidence="2" type="ORF">PALI_a2817</name>
</gene>
<protein>
    <submittedName>
        <fullName evidence="2">Uncharacterized protein</fullName>
    </submittedName>
</protein>
<feature type="transmembrane region" description="Helical" evidence="1">
    <location>
        <begin position="84"/>
        <end position="102"/>
    </location>
</feature>
<dbReference type="EMBL" id="AQGU01000027">
    <property type="protein sequence ID" value="MBE0360769.1"/>
    <property type="molecule type" value="Genomic_DNA"/>
</dbReference>
<reference evidence="2 3" key="1">
    <citation type="submission" date="2015-06" db="EMBL/GenBank/DDBJ databases">
        <title>Genome sequence of Pseudoalteromonas aliena.</title>
        <authorList>
            <person name="Xie B.-B."/>
            <person name="Rong J.-C."/>
            <person name="Qin Q.-L."/>
            <person name="Zhang Y.-Z."/>
        </authorList>
    </citation>
    <scope>NUCLEOTIDE SEQUENCE [LARGE SCALE GENOMIC DNA]</scope>
    <source>
        <strain evidence="2 3">SW19</strain>
    </source>
</reference>
<keyword evidence="3" id="KW-1185">Reference proteome</keyword>
<dbReference type="Proteomes" id="UP000648482">
    <property type="component" value="Unassembled WGS sequence"/>
</dbReference>
<evidence type="ECO:0000313" key="2">
    <source>
        <dbReference type="EMBL" id="MBE0360769.1"/>
    </source>
</evidence>
<accession>A0ABR9E2G6</accession>
<name>A0ABR9E2G6_9GAMM</name>
<sequence length="172" mass="19677">MDAFIWTLKQVAFLIIGIAVAATFSDTVAVSKFSPVLATLQNISAAVFTLAGIWVAYLYPEAITALANPKKVKLLEGIEATQRIKMLVLTIFTSAFVLIWILMLNTLKPIFESFIFVKEYSYWFKLFYFGFILYLVLNQVWSVLRIMGANIDFIHSLSYRKTEQEIQDKLNK</sequence>
<feature type="transmembrane region" description="Helical" evidence="1">
    <location>
        <begin position="12"/>
        <end position="31"/>
    </location>
</feature>
<keyword evidence="1" id="KW-1133">Transmembrane helix</keyword>
<comment type="caution">
    <text evidence="2">The sequence shown here is derived from an EMBL/GenBank/DDBJ whole genome shotgun (WGS) entry which is preliminary data.</text>
</comment>
<feature type="transmembrane region" description="Helical" evidence="1">
    <location>
        <begin position="43"/>
        <end position="63"/>
    </location>
</feature>
<proteinExistence type="predicted"/>